<dbReference type="WBParaSite" id="PDA_v2.g24069.t1">
    <property type="protein sequence ID" value="PDA_v2.g24069.t1"/>
    <property type="gene ID" value="PDA_v2.g24069"/>
</dbReference>
<evidence type="ECO:0000313" key="2">
    <source>
        <dbReference type="Proteomes" id="UP000887578"/>
    </source>
</evidence>
<evidence type="ECO:0000313" key="3">
    <source>
        <dbReference type="WBParaSite" id="PDA_v2.g24069.t1"/>
    </source>
</evidence>
<reference evidence="3" key="1">
    <citation type="submission" date="2022-11" db="UniProtKB">
        <authorList>
            <consortium name="WormBaseParasite"/>
        </authorList>
    </citation>
    <scope>IDENTIFICATION</scope>
</reference>
<dbReference type="AlphaFoldDB" id="A0A914QA64"/>
<feature type="compositionally biased region" description="Acidic residues" evidence="1">
    <location>
        <begin position="105"/>
        <end position="114"/>
    </location>
</feature>
<sequence>MIKLRKELLDSHTEEEIINARNHVCFDIIKVQKSTSSTENTQEPPPHACKLDSIVKTSEELDIIRKHFVSKFSFLFEDNQELAEKLCEPHVAAKEEEKPYKWDGNSDDEIEEKSEDTILLQSRTFPTGRSPPPKHRSNRTSGFV</sequence>
<proteinExistence type="predicted"/>
<organism evidence="2 3">
    <name type="scientific">Panagrolaimus davidi</name>
    <dbReference type="NCBI Taxonomy" id="227884"/>
    <lineage>
        <taxon>Eukaryota</taxon>
        <taxon>Metazoa</taxon>
        <taxon>Ecdysozoa</taxon>
        <taxon>Nematoda</taxon>
        <taxon>Chromadorea</taxon>
        <taxon>Rhabditida</taxon>
        <taxon>Tylenchina</taxon>
        <taxon>Panagrolaimomorpha</taxon>
        <taxon>Panagrolaimoidea</taxon>
        <taxon>Panagrolaimidae</taxon>
        <taxon>Panagrolaimus</taxon>
    </lineage>
</organism>
<feature type="region of interest" description="Disordered" evidence="1">
    <location>
        <begin position="94"/>
        <end position="144"/>
    </location>
</feature>
<name>A0A914QA64_9BILA</name>
<accession>A0A914QA64</accession>
<dbReference type="Proteomes" id="UP000887578">
    <property type="component" value="Unplaced"/>
</dbReference>
<keyword evidence="2" id="KW-1185">Reference proteome</keyword>
<evidence type="ECO:0000256" key="1">
    <source>
        <dbReference type="SAM" id="MobiDB-lite"/>
    </source>
</evidence>
<protein>
    <submittedName>
        <fullName evidence="3">Uncharacterized protein</fullName>
    </submittedName>
</protein>